<protein>
    <submittedName>
        <fullName evidence="2">Uncharacterized protein</fullName>
    </submittedName>
</protein>
<evidence type="ECO:0000313" key="2">
    <source>
        <dbReference type="EMBL" id="CZR67023.1"/>
    </source>
</evidence>
<sequence>MDKINNFKNRLLGRSNTASGATSNPNRAEGSGLIISNPVVTRKVKPTTQRQREQTWTDIPLDPPPQTFQAHRLQGPVSGPQPDELAAAGHRDDDSFYDATPPPSPRHRAATVGQPPAPPTRRQSWEPQVNARHPIVAPDLSTEFLLTYQQPQGPRRPQTVRSPPVTQRAPVIERVATAKGSLKRFVSFSKYRDRFRERKDEQHHDLERKKLGQQQQPPAIRGLYQSNQDQPADQRFHGAQIIRTPSDAFQGLPSPHSSELPTSTDHVYDTLSYSPYRPETTAGDHAWMTGPGPPPAEKVVDLTSLSPIHRPRPISAHDIEESK</sequence>
<feature type="region of interest" description="Disordered" evidence="1">
    <location>
        <begin position="1"/>
        <end position="129"/>
    </location>
</feature>
<dbReference type="AlphaFoldDB" id="A0A1L7XPS8"/>
<reference evidence="2 3" key="1">
    <citation type="submission" date="2016-03" db="EMBL/GenBank/DDBJ databases">
        <authorList>
            <person name="Ploux O."/>
        </authorList>
    </citation>
    <scope>NUCLEOTIDE SEQUENCE [LARGE SCALE GENOMIC DNA]</scope>
    <source>
        <strain evidence="2 3">UAMH 11012</strain>
    </source>
</reference>
<dbReference type="Proteomes" id="UP000184330">
    <property type="component" value="Unassembled WGS sequence"/>
</dbReference>
<dbReference type="OrthoDB" id="10591984at2759"/>
<keyword evidence="3" id="KW-1185">Reference proteome</keyword>
<name>A0A1L7XPS8_9HELO</name>
<dbReference type="EMBL" id="FJOG01000041">
    <property type="protein sequence ID" value="CZR67023.1"/>
    <property type="molecule type" value="Genomic_DNA"/>
</dbReference>
<organism evidence="2 3">
    <name type="scientific">Phialocephala subalpina</name>
    <dbReference type="NCBI Taxonomy" id="576137"/>
    <lineage>
        <taxon>Eukaryota</taxon>
        <taxon>Fungi</taxon>
        <taxon>Dikarya</taxon>
        <taxon>Ascomycota</taxon>
        <taxon>Pezizomycotina</taxon>
        <taxon>Leotiomycetes</taxon>
        <taxon>Helotiales</taxon>
        <taxon>Mollisiaceae</taxon>
        <taxon>Phialocephala</taxon>
        <taxon>Phialocephala fortinii species complex</taxon>
    </lineage>
</organism>
<feature type="compositionally biased region" description="Polar residues" evidence="1">
    <location>
        <begin position="14"/>
        <end position="26"/>
    </location>
</feature>
<gene>
    <name evidence="2" type="ORF">PAC_16922</name>
</gene>
<proteinExistence type="predicted"/>
<accession>A0A1L7XPS8</accession>
<feature type="region of interest" description="Disordered" evidence="1">
    <location>
        <begin position="196"/>
        <end position="217"/>
    </location>
</feature>
<evidence type="ECO:0000256" key="1">
    <source>
        <dbReference type="SAM" id="MobiDB-lite"/>
    </source>
</evidence>
<evidence type="ECO:0000313" key="3">
    <source>
        <dbReference type="Proteomes" id="UP000184330"/>
    </source>
</evidence>
<feature type="compositionally biased region" description="Basic and acidic residues" evidence="1">
    <location>
        <begin position="196"/>
        <end position="210"/>
    </location>
</feature>